<dbReference type="Gene3D" id="2.30.250.10">
    <property type="entry name" value="Aminopeptidase i, Domain 2"/>
    <property type="match status" value="1"/>
</dbReference>
<evidence type="ECO:0000256" key="2">
    <source>
        <dbReference type="ARBA" id="ARBA00008290"/>
    </source>
</evidence>
<dbReference type="InterPro" id="IPR023358">
    <property type="entry name" value="Peptidase_M18_dom2"/>
</dbReference>
<evidence type="ECO:0000256" key="5">
    <source>
        <dbReference type="ARBA" id="ARBA00022723"/>
    </source>
</evidence>
<dbReference type="InterPro" id="IPR001948">
    <property type="entry name" value="Peptidase_M18"/>
</dbReference>
<name>A0A381QU97_9ZZZZ</name>
<dbReference type="GO" id="GO:0008237">
    <property type="term" value="F:metallopeptidase activity"/>
    <property type="evidence" value="ECO:0007669"/>
    <property type="project" value="UniProtKB-KW"/>
</dbReference>
<dbReference type="GO" id="GO:0004177">
    <property type="term" value="F:aminopeptidase activity"/>
    <property type="evidence" value="ECO:0007669"/>
    <property type="project" value="UniProtKB-KW"/>
</dbReference>
<keyword evidence="6" id="KW-0378">Hydrolase</keyword>
<comment type="cofactor">
    <cofactor evidence="1">
        <name>Zn(2+)</name>
        <dbReference type="ChEBI" id="CHEBI:29105"/>
    </cofactor>
</comment>
<keyword evidence="7" id="KW-0862">Zinc</keyword>
<evidence type="ECO:0008006" key="10">
    <source>
        <dbReference type="Google" id="ProtNLM"/>
    </source>
</evidence>
<keyword evidence="4" id="KW-0645">Protease</keyword>
<dbReference type="EMBL" id="UINC01001511">
    <property type="protein sequence ID" value="SUZ82524.1"/>
    <property type="molecule type" value="Genomic_DNA"/>
</dbReference>
<reference evidence="9" key="1">
    <citation type="submission" date="2018-05" db="EMBL/GenBank/DDBJ databases">
        <authorList>
            <person name="Lanie J.A."/>
            <person name="Ng W.-L."/>
            <person name="Kazmierczak K.M."/>
            <person name="Andrzejewski T.M."/>
            <person name="Davidsen T.M."/>
            <person name="Wayne K.J."/>
            <person name="Tettelin H."/>
            <person name="Glass J.I."/>
            <person name="Rusch D."/>
            <person name="Podicherti R."/>
            <person name="Tsui H.-C.T."/>
            <person name="Winkler M.E."/>
        </authorList>
    </citation>
    <scope>NUCLEOTIDE SEQUENCE</scope>
</reference>
<evidence type="ECO:0000256" key="4">
    <source>
        <dbReference type="ARBA" id="ARBA00022670"/>
    </source>
</evidence>
<keyword evidence="8" id="KW-0482">Metalloprotease</keyword>
<proteinExistence type="inferred from homology"/>
<evidence type="ECO:0000256" key="8">
    <source>
        <dbReference type="ARBA" id="ARBA00023049"/>
    </source>
</evidence>
<dbReference type="SUPFAM" id="SSF101821">
    <property type="entry name" value="Aminopeptidase/glucanase lid domain"/>
    <property type="match status" value="1"/>
</dbReference>
<dbReference type="SUPFAM" id="SSF53187">
    <property type="entry name" value="Zn-dependent exopeptidases"/>
    <property type="match status" value="1"/>
</dbReference>
<dbReference type="PANTHER" id="PTHR28570:SF3">
    <property type="entry name" value="ASPARTYL AMINOPEPTIDASE"/>
    <property type="match status" value="1"/>
</dbReference>
<feature type="non-terminal residue" evidence="9">
    <location>
        <position position="1"/>
    </location>
</feature>
<evidence type="ECO:0000256" key="3">
    <source>
        <dbReference type="ARBA" id="ARBA00022438"/>
    </source>
</evidence>
<evidence type="ECO:0000256" key="7">
    <source>
        <dbReference type="ARBA" id="ARBA00022833"/>
    </source>
</evidence>
<dbReference type="NCBIfam" id="NF002759">
    <property type="entry name" value="PRK02813.1"/>
    <property type="match status" value="1"/>
</dbReference>
<dbReference type="PRINTS" id="PR00932">
    <property type="entry name" value="AMINO1PTASE"/>
</dbReference>
<accession>A0A381QU97</accession>
<comment type="similarity">
    <text evidence="2">Belongs to the peptidase M18 family.</text>
</comment>
<dbReference type="Gene3D" id="3.40.630.10">
    <property type="entry name" value="Zn peptidases"/>
    <property type="match status" value="1"/>
</dbReference>
<dbReference type="GO" id="GO:0005737">
    <property type="term" value="C:cytoplasm"/>
    <property type="evidence" value="ECO:0007669"/>
    <property type="project" value="UniProtKB-ARBA"/>
</dbReference>
<organism evidence="9">
    <name type="scientific">marine metagenome</name>
    <dbReference type="NCBI Taxonomy" id="408172"/>
    <lineage>
        <taxon>unclassified sequences</taxon>
        <taxon>metagenomes</taxon>
        <taxon>ecological metagenomes</taxon>
    </lineage>
</organism>
<evidence type="ECO:0000256" key="1">
    <source>
        <dbReference type="ARBA" id="ARBA00001947"/>
    </source>
</evidence>
<protein>
    <recommendedName>
        <fullName evidence="10">M18 family aminopeptidase</fullName>
    </recommendedName>
</protein>
<dbReference type="Pfam" id="PF02127">
    <property type="entry name" value="Peptidase_M18"/>
    <property type="match status" value="1"/>
</dbReference>
<dbReference type="PANTHER" id="PTHR28570">
    <property type="entry name" value="ASPARTYL AMINOPEPTIDASE"/>
    <property type="match status" value="1"/>
</dbReference>
<evidence type="ECO:0000313" key="9">
    <source>
        <dbReference type="EMBL" id="SUZ82524.1"/>
    </source>
</evidence>
<feature type="non-terminal residue" evidence="9">
    <location>
        <position position="395"/>
    </location>
</feature>
<evidence type="ECO:0000256" key="6">
    <source>
        <dbReference type="ARBA" id="ARBA00022801"/>
    </source>
</evidence>
<gene>
    <name evidence="9" type="ORF">METZ01_LOCUS35378</name>
</gene>
<keyword evidence="5" id="KW-0479">Metal-binding</keyword>
<dbReference type="GO" id="GO:0008270">
    <property type="term" value="F:zinc ion binding"/>
    <property type="evidence" value="ECO:0007669"/>
    <property type="project" value="InterPro"/>
</dbReference>
<keyword evidence="3" id="KW-0031">Aminopeptidase</keyword>
<sequence>MSHQDPSSAVDLCRFIDSSPSPYHAVDEAARRLSEAGFVEIGQDDDSPKPGRHLVRSGGALVAWVDQGRAGDAPVRIVGAHTDSPNLRLKPVPDRDAAGCRQLGVEVYGGVLLNSWLDRDLGISGRLAVRDGDDVRQVLVRDDRPLARIPQLAIHLDRGVNEKGLVLNPQDHLSPIIGTGGSTPGGFAALMASAAGVPEDAVLGWDVMFHDLSPSVLAGATRDLVSAPRIDNLLSCHAGTQALAATAEADGPVPVLALFDHEEVGSVSSSGAAGPLLLRTLRRFVALESRRISGSLILSVDGAHATHPNYVDRHDPEHLVHLNSGPVLKFNAGERYATDAEGAGVVRLAAERAGVPLQSFVSRGDLPCGTTIGPVTAAATGIRTVDLGVAQLAMH</sequence>
<dbReference type="GO" id="GO:0006508">
    <property type="term" value="P:proteolysis"/>
    <property type="evidence" value="ECO:0007669"/>
    <property type="project" value="UniProtKB-KW"/>
</dbReference>
<dbReference type="AlphaFoldDB" id="A0A381QU97"/>